<evidence type="ECO:0000256" key="1">
    <source>
        <dbReference type="SAM" id="Coils"/>
    </source>
</evidence>
<keyword evidence="4" id="KW-1185">Reference proteome</keyword>
<feature type="compositionally biased region" description="Basic residues" evidence="2">
    <location>
        <begin position="477"/>
        <end position="489"/>
    </location>
</feature>
<dbReference type="Proteomes" id="UP001642464">
    <property type="component" value="Unassembled WGS sequence"/>
</dbReference>
<evidence type="ECO:0000256" key="2">
    <source>
        <dbReference type="SAM" id="MobiDB-lite"/>
    </source>
</evidence>
<comment type="caution">
    <text evidence="3">The sequence shown here is derived from an EMBL/GenBank/DDBJ whole genome shotgun (WGS) entry which is preliminary data.</text>
</comment>
<reference evidence="3 4" key="1">
    <citation type="submission" date="2024-02" db="EMBL/GenBank/DDBJ databases">
        <authorList>
            <person name="Chen Y."/>
            <person name="Shah S."/>
            <person name="Dougan E. K."/>
            <person name="Thang M."/>
            <person name="Chan C."/>
        </authorList>
    </citation>
    <scope>NUCLEOTIDE SEQUENCE [LARGE SCALE GENOMIC DNA]</scope>
</reference>
<evidence type="ECO:0008006" key="5">
    <source>
        <dbReference type="Google" id="ProtNLM"/>
    </source>
</evidence>
<evidence type="ECO:0000313" key="4">
    <source>
        <dbReference type="Proteomes" id="UP001642464"/>
    </source>
</evidence>
<name>A0ABP0RIE0_9DINO</name>
<keyword evidence="1" id="KW-0175">Coiled coil</keyword>
<sequence length="582" mass="64426">VGIQVHYPGPLHEASFLRSIHHVDVQRVLTNATLAWQQPDMHQAAYFAMRLLPWHILQVLKGRFPDHQAAGGAGEAKAAAKPKGNPHSGADPLMAHDPWAKAAAASSRWEDLKLEDQHPFQDSKGDQLRQYHRLQTTTSTKGVVLATKQFLPELVKLNPKQPVVVILPLIDQQTKANSNLIFHGPFEVVLEDRATKASYKRVVSAVAIYGEFQYKLREPTCEFTMSEIAELVLELDSRLVQKQEFDKAKDNPIQYFRQYITAAAPTHADQVSVYGFRRNRHPTSSRDDDQLQVIAKLPSAARTTLLSISGQQGTLLRDFLDSGSQPIDASVIPKFWEVSQKGLRELSISIEGVKGIAGAILTRRGLAIRAWTSSIADVRRKLLPNDARLNDTNMAVVPRFMMDAAGWPPGASPADVIESVTKAVSQAPIPTKTFRSAGVHTWQLGFQTLPSVQTFTVKINGALHQILLTPAPFHSKGNGKGKQRQPKKGSPKDEPHFPPTATSIAAASAQQDKKRIDQLENRFDSLQKQVTGIEHKQSSLESKLDQRFNDIGDTLRQLVQLSTNRTHEASGDTPPPKNQRTA</sequence>
<feature type="region of interest" description="Disordered" evidence="2">
    <location>
        <begin position="470"/>
        <end position="500"/>
    </location>
</feature>
<organism evidence="3 4">
    <name type="scientific">Durusdinium trenchii</name>
    <dbReference type="NCBI Taxonomy" id="1381693"/>
    <lineage>
        <taxon>Eukaryota</taxon>
        <taxon>Sar</taxon>
        <taxon>Alveolata</taxon>
        <taxon>Dinophyceae</taxon>
        <taxon>Suessiales</taxon>
        <taxon>Symbiodiniaceae</taxon>
        <taxon>Durusdinium</taxon>
    </lineage>
</organism>
<protein>
    <recommendedName>
        <fullName evidence="5">FACT complex subunit</fullName>
    </recommendedName>
</protein>
<dbReference type="Gene3D" id="1.20.5.170">
    <property type="match status" value="1"/>
</dbReference>
<proteinExistence type="predicted"/>
<feature type="region of interest" description="Disordered" evidence="2">
    <location>
        <begin position="68"/>
        <end position="94"/>
    </location>
</feature>
<evidence type="ECO:0000313" key="3">
    <source>
        <dbReference type="EMBL" id="CAK9099904.1"/>
    </source>
</evidence>
<feature type="region of interest" description="Disordered" evidence="2">
    <location>
        <begin position="562"/>
        <end position="582"/>
    </location>
</feature>
<feature type="compositionally biased region" description="Pro residues" evidence="2">
    <location>
        <begin position="573"/>
        <end position="582"/>
    </location>
</feature>
<gene>
    <name evidence="3" type="ORF">SCF082_LOCUS46778</name>
</gene>
<dbReference type="EMBL" id="CAXAMM010041541">
    <property type="protein sequence ID" value="CAK9099904.1"/>
    <property type="molecule type" value="Genomic_DNA"/>
</dbReference>
<feature type="non-terminal residue" evidence="3">
    <location>
        <position position="1"/>
    </location>
</feature>
<feature type="coiled-coil region" evidence="1">
    <location>
        <begin position="509"/>
        <end position="536"/>
    </location>
</feature>
<accession>A0ABP0RIE0</accession>